<gene>
    <name evidence="13" type="primary">LOC123145758</name>
</gene>
<evidence type="ECO:0000256" key="1">
    <source>
        <dbReference type="ARBA" id="ARBA00011073"/>
    </source>
</evidence>
<dbReference type="Pfam" id="PF00082">
    <property type="entry name" value="Peptidase_S8"/>
    <property type="match status" value="1"/>
</dbReference>
<evidence type="ECO:0000259" key="9">
    <source>
        <dbReference type="Pfam" id="PF00082"/>
    </source>
</evidence>
<dbReference type="PROSITE" id="PS00138">
    <property type="entry name" value="SUBTILASE_SER"/>
    <property type="match status" value="1"/>
</dbReference>
<evidence type="ECO:0000256" key="7">
    <source>
        <dbReference type="PROSITE-ProRule" id="PRU01240"/>
    </source>
</evidence>
<evidence type="ECO:0000256" key="8">
    <source>
        <dbReference type="SAM" id="MobiDB-lite"/>
    </source>
</evidence>
<reference evidence="13" key="2">
    <citation type="submission" date="2018-10" db="UniProtKB">
        <authorList>
            <consortium name="EnsemblPlants"/>
        </authorList>
    </citation>
    <scope>IDENTIFICATION</scope>
</reference>
<dbReference type="PRINTS" id="PR00723">
    <property type="entry name" value="SUBTILISIN"/>
</dbReference>
<dbReference type="Pfam" id="PF17766">
    <property type="entry name" value="fn3_6"/>
    <property type="match status" value="1"/>
</dbReference>
<dbReference type="InterPro" id="IPR041469">
    <property type="entry name" value="Subtilisin-like_FN3"/>
</dbReference>
<dbReference type="InterPro" id="IPR015500">
    <property type="entry name" value="Peptidase_S8_subtilisin-rel"/>
</dbReference>
<dbReference type="Gene3D" id="3.30.70.80">
    <property type="entry name" value="Peptidase S8 propeptide/proteinase inhibitor I9"/>
    <property type="match status" value="1"/>
</dbReference>
<feature type="domain" description="Peptidase S8/S53" evidence="9">
    <location>
        <begin position="199"/>
        <end position="647"/>
    </location>
</feature>
<dbReference type="SMR" id="A0A3B6QMB4"/>
<keyword evidence="4 7" id="KW-0378">Hydrolase</keyword>
<dbReference type="Gramene" id="TraesWEE_scaffold_043265_01G000100.1">
    <property type="protein sequence ID" value="TraesWEE_scaffold_043265_01G000100.1"/>
    <property type="gene ID" value="TraesWEE_scaffold_043265_01G000100"/>
</dbReference>
<reference evidence="13" key="1">
    <citation type="submission" date="2018-08" db="EMBL/GenBank/DDBJ databases">
        <authorList>
            <person name="Rossello M."/>
        </authorList>
    </citation>
    <scope>NUCLEOTIDE SEQUENCE [LARGE SCALE GENOMIC DNA]</scope>
    <source>
        <strain evidence="13">cv. Chinese Spring</strain>
    </source>
</reference>
<feature type="domain" description="PA" evidence="10">
    <location>
        <begin position="441"/>
        <end position="524"/>
    </location>
</feature>
<feature type="active site" description="Charge relay system" evidence="6 7">
    <location>
        <position position="610"/>
    </location>
</feature>
<dbReference type="CDD" id="cd02120">
    <property type="entry name" value="PA_subtilisin_like"/>
    <property type="match status" value="1"/>
</dbReference>
<evidence type="ECO:0000313" key="14">
    <source>
        <dbReference type="Proteomes" id="UP000019116"/>
    </source>
</evidence>
<dbReference type="GO" id="GO:0006508">
    <property type="term" value="P:proteolysis"/>
    <property type="evidence" value="ECO:0007669"/>
    <property type="project" value="UniProtKB-KW"/>
</dbReference>
<dbReference type="SUPFAM" id="SSF52743">
    <property type="entry name" value="Subtilisin-like"/>
    <property type="match status" value="1"/>
</dbReference>
<evidence type="ECO:0000259" key="11">
    <source>
        <dbReference type="Pfam" id="PF05922"/>
    </source>
</evidence>
<dbReference type="GO" id="GO:0005576">
    <property type="term" value="C:extracellular region"/>
    <property type="evidence" value="ECO:0000318"/>
    <property type="project" value="GO_Central"/>
</dbReference>
<dbReference type="InterPro" id="IPR000209">
    <property type="entry name" value="Peptidase_S8/S53_dom"/>
</dbReference>
<keyword evidence="5 7" id="KW-0720">Serine protease</keyword>
<feature type="domain" description="Subtilisin-like protease fibronectin type-III" evidence="12">
    <location>
        <begin position="723"/>
        <end position="824"/>
    </location>
</feature>
<feature type="compositionally biased region" description="Low complexity" evidence="8">
    <location>
        <begin position="278"/>
        <end position="290"/>
    </location>
</feature>
<evidence type="ECO:0000256" key="2">
    <source>
        <dbReference type="ARBA" id="ARBA00022670"/>
    </source>
</evidence>
<proteinExistence type="inferred from homology"/>
<dbReference type="PaxDb" id="4565-Traes_6DL_325F9AE8C1.2"/>
<dbReference type="PANTHER" id="PTHR10795">
    <property type="entry name" value="PROPROTEIN CONVERTASE SUBTILISIN/KEXIN"/>
    <property type="match status" value="1"/>
</dbReference>
<accession>A0A3B6QMB4</accession>
<dbReference type="InterPro" id="IPR023828">
    <property type="entry name" value="Peptidase_S8_Ser-AS"/>
</dbReference>
<evidence type="ECO:0000313" key="13">
    <source>
        <dbReference type="EnsemblPlants" id="TraesCS6D02G319900.2.cds1"/>
    </source>
</evidence>
<feature type="region of interest" description="Disordered" evidence="8">
    <location>
        <begin position="267"/>
        <end position="290"/>
    </location>
</feature>
<dbReference type="Gramene" id="TraesCS6D02G319900.2">
    <property type="protein sequence ID" value="TraesCS6D02G319900.2.cds1"/>
    <property type="gene ID" value="TraesCS6D02G319900"/>
</dbReference>
<evidence type="ECO:0000259" key="12">
    <source>
        <dbReference type="Pfam" id="PF17766"/>
    </source>
</evidence>
<keyword evidence="14" id="KW-1185">Reference proteome</keyword>
<evidence type="ECO:0000259" key="10">
    <source>
        <dbReference type="Pfam" id="PF02225"/>
    </source>
</evidence>
<feature type="active site" description="Charge relay system" evidence="6 7">
    <location>
        <position position="281"/>
    </location>
</feature>
<dbReference type="EnsemblPlants" id="TraesCS6D02G319900.2">
    <property type="protein sequence ID" value="TraesCS6D02G319900.2.cds1"/>
    <property type="gene ID" value="TraesCS6D02G319900"/>
</dbReference>
<dbReference type="InterPro" id="IPR037045">
    <property type="entry name" value="S8pro/Inhibitor_I9_sf"/>
</dbReference>
<dbReference type="Proteomes" id="UP000019116">
    <property type="component" value="Chromosome 6D"/>
</dbReference>
<organism evidence="13">
    <name type="scientific">Triticum aestivum</name>
    <name type="common">Wheat</name>
    <dbReference type="NCBI Taxonomy" id="4565"/>
    <lineage>
        <taxon>Eukaryota</taxon>
        <taxon>Viridiplantae</taxon>
        <taxon>Streptophyta</taxon>
        <taxon>Embryophyta</taxon>
        <taxon>Tracheophyta</taxon>
        <taxon>Spermatophyta</taxon>
        <taxon>Magnoliopsida</taxon>
        <taxon>Liliopsida</taxon>
        <taxon>Poales</taxon>
        <taxon>Poaceae</taxon>
        <taxon>BOP clade</taxon>
        <taxon>Pooideae</taxon>
        <taxon>Triticodae</taxon>
        <taxon>Triticeae</taxon>
        <taxon>Triticinae</taxon>
        <taxon>Triticum</taxon>
    </lineage>
</organism>
<evidence type="ECO:0000256" key="4">
    <source>
        <dbReference type="ARBA" id="ARBA00022801"/>
    </source>
</evidence>
<dbReference type="Gene3D" id="3.50.30.30">
    <property type="match status" value="1"/>
</dbReference>
<feature type="active site" description="Charge relay system" evidence="6 7">
    <location>
        <position position="206"/>
    </location>
</feature>
<evidence type="ECO:0000256" key="5">
    <source>
        <dbReference type="ARBA" id="ARBA00022825"/>
    </source>
</evidence>
<dbReference type="PROSITE" id="PS51892">
    <property type="entry name" value="SUBTILASE"/>
    <property type="match status" value="1"/>
</dbReference>
<dbReference type="Gene3D" id="2.60.40.2310">
    <property type="match status" value="1"/>
</dbReference>
<comment type="similarity">
    <text evidence="1 7">Belongs to the peptidase S8 family.</text>
</comment>
<dbReference type="InterPro" id="IPR010259">
    <property type="entry name" value="S8pro/Inhibitor_I9"/>
</dbReference>
<feature type="region of interest" description="Disordered" evidence="8">
    <location>
        <begin position="1"/>
        <end position="24"/>
    </location>
</feature>
<protein>
    <recommendedName>
        <fullName evidence="15">Subtilisin-like protease</fullName>
    </recommendedName>
</protein>
<sequence>MSGLSPCRPRATLRGDLDRHGSCSPTRPDAVAGAYLYARPVPAATAPLAATMDLLRPLALAALCALLAAVAAAAATESEVEMGTAEAQSSYIVHVAAAHAPPLPRRGLLTTRAYGSFLRERIPVEMSSPAPSVLYSYAHAATGFAARLTGRQAARLASSGSVLAVVPDTMQELHTTLTPSFLGLSPSSGLLKASNGATDVVIGVIDTGVYPEGRPSFAADASLPPPPSKFRGRCVSGPSFNGSALCNNKLVGAKFFQRGQEALRGRALGADSKSPLDTNGHGTHTSSTAGGSPVAGAGFFDYARGKAVGMAPGARIAVYKACGEEGCASSDILAAFDEAIADNVDVLSVSLGAVGTAPNFYSDNTAVGAFRAVSKGIVVSASAGNSGPGDSTACNIAPWFLTVGASTLNRQFPGDVVLGNGETFTGTTLYAGEPLGANKIPLVYGGDVGSKVCEEGKLNATKVAGKIVLCESGVNARAAKPLAVKLAGGAGAILASTKSFGEQSITSPHVHPATAVSFVDAEKIFKYIRAQTSPTATIIFRGTVVGPTPPSPRMAAFSSRGPNFRAPEIFKPDVTAPGVDILAAWTGANSPTELDSDTRRVKYNIISGTSMSCPHVSGIAALLRQARPEWSPAAIKSALMTTAYNADSSGGVIGDMSTSDASTPFARGAGHIDPNRAVDPGLVYDAGTEDYITFLCALGYTAKQVAVFGSSISCSKRAGSVGDHNYPAFSVVFTSNKVAAVTQRRVVRNVGSDTAAAYTAKVTAPDGVRVTVSPETLRFSSTEKTQEYVVTFAQRTTGSVTEKYTFGSIEWSDGEHSVTSPIAITWPTSKVAEM</sequence>
<dbReference type="InterPro" id="IPR034197">
    <property type="entry name" value="Peptidases_S8_3"/>
</dbReference>
<evidence type="ECO:0008006" key="15">
    <source>
        <dbReference type="Google" id="ProtNLM"/>
    </source>
</evidence>
<name>A0A3B6QMB4_WHEAT</name>
<dbReference type="Gene3D" id="3.40.50.200">
    <property type="entry name" value="Peptidase S8/S53 domain"/>
    <property type="match status" value="1"/>
</dbReference>
<evidence type="ECO:0000256" key="6">
    <source>
        <dbReference type="PIRSR" id="PIRSR615500-1"/>
    </source>
</evidence>
<dbReference type="GO" id="GO:0004252">
    <property type="term" value="F:serine-type endopeptidase activity"/>
    <property type="evidence" value="ECO:0000318"/>
    <property type="project" value="GO_Central"/>
</dbReference>
<keyword evidence="2 7" id="KW-0645">Protease</keyword>
<evidence type="ECO:0000256" key="3">
    <source>
        <dbReference type="ARBA" id="ARBA00022729"/>
    </source>
</evidence>
<dbReference type="FunFam" id="3.40.50.200:FF:000006">
    <property type="entry name" value="Subtilisin-like protease SBT1.5"/>
    <property type="match status" value="1"/>
</dbReference>
<feature type="domain" description="Inhibitor I9" evidence="11">
    <location>
        <begin position="91"/>
        <end position="174"/>
    </location>
</feature>
<dbReference type="Pfam" id="PF05922">
    <property type="entry name" value="Inhibitor_I9"/>
    <property type="match status" value="1"/>
</dbReference>
<dbReference type="CDD" id="cd04852">
    <property type="entry name" value="Peptidases_S8_3"/>
    <property type="match status" value="1"/>
</dbReference>
<keyword evidence="3" id="KW-0732">Signal</keyword>
<dbReference type="Gramene" id="TraesCS6D03G0744400.1">
    <property type="protein sequence ID" value="TraesCS6D03G0744400.1.CDS1"/>
    <property type="gene ID" value="TraesCS6D03G0744400"/>
</dbReference>
<dbReference type="FunFam" id="3.50.30.30:FF:000005">
    <property type="entry name" value="subtilisin-like protease SBT1.5"/>
    <property type="match status" value="1"/>
</dbReference>
<dbReference type="InterPro" id="IPR003137">
    <property type="entry name" value="PA_domain"/>
</dbReference>
<dbReference type="AlphaFoldDB" id="A0A3B6QMB4"/>
<dbReference type="InterPro" id="IPR036852">
    <property type="entry name" value="Peptidase_S8/S53_dom_sf"/>
</dbReference>
<dbReference type="Pfam" id="PF02225">
    <property type="entry name" value="PA"/>
    <property type="match status" value="1"/>
</dbReference>
<dbReference type="InterPro" id="IPR045051">
    <property type="entry name" value="SBT"/>
</dbReference>